<sequence>MLLHSLHELEDVWRVEFAELQEQSQSMWLTLMDQRSRVGSGVVIARHHRATPYGYTDEEYYRNGAAIRPPDYGYAYAKLKCCCSFTPNDVYRRENNMRLSYRCPIGPPGARGSIGDAGENGSAGQPGFNGQDYPSLTQPRRFEYGIQSTFSDYLPASFRVPVDCGTCPVGEPGVHGVPGKLGERGVSGVPGRNGIHGIPGGVGSTGPTGETGLRGRSGRSGLPGGRGLDGFKGAIGTPGPKGELGQTGLRGPEEYLVKPAVWVHLGQEAVWGLRASRVNEAWTDQMEVKAHLDCLAKTHFIPLQCKCPSRQSQPTSNYYYQPGTSSSTIGRDVNYAEPSASNPYYTSPTTNNYYAQLGGGKGVAERAVPANSYASSSHNYYSLNNSPGGGANSYLKAIHVEDTLSDSQQQQIHRDHLLKTKPLSTSSVGPPSQMPPAGLSSVSRVGHIAPRLPADQLQTSAPSATTEVDELPFSLDEDIDILKNKRRSH</sequence>
<reference evidence="4" key="1">
    <citation type="submission" date="2022-11" db="UniProtKB">
        <authorList>
            <consortium name="WormBaseParasite"/>
        </authorList>
    </citation>
    <scope>IDENTIFICATION</scope>
</reference>
<feature type="region of interest" description="Disordered" evidence="2">
    <location>
        <begin position="191"/>
        <end position="226"/>
    </location>
</feature>
<organism evidence="3 4">
    <name type="scientific">Ditylenchus dipsaci</name>
    <dbReference type="NCBI Taxonomy" id="166011"/>
    <lineage>
        <taxon>Eukaryota</taxon>
        <taxon>Metazoa</taxon>
        <taxon>Ecdysozoa</taxon>
        <taxon>Nematoda</taxon>
        <taxon>Chromadorea</taxon>
        <taxon>Rhabditida</taxon>
        <taxon>Tylenchina</taxon>
        <taxon>Tylenchomorpha</taxon>
        <taxon>Sphaerularioidea</taxon>
        <taxon>Anguinidae</taxon>
        <taxon>Anguininae</taxon>
        <taxon>Ditylenchus</taxon>
    </lineage>
</organism>
<dbReference type="PANTHER" id="PTHR24637">
    <property type="entry name" value="COLLAGEN"/>
    <property type="match status" value="1"/>
</dbReference>
<proteinExistence type="predicted"/>
<evidence type="ECO:0000313" key="4">
    <source>
        <dbReference type="WBParaSite" id="jg26148"/>
    </source>
</evidence>
<dbReference type="Pfam" id="PF01391">
    <property type="entry name" value="Collagen"/>
    <property type="match status" value="1"/>
</dbReference>
<name>A0A915E258_9BILA</name>
<feature type="region of interest" description="Disordered" evidence="2">
    <location>
        <begin position="421"/>
        <end position="489"/>
    </location>
</feature>
<feature type="compositionally biased region" description="Polar residues" evidence="2">
    <location>
        <begin position="456"/>
        <end position="466"/>
    </location>
</feature>
<accession>A0A915E258</accession>
<keyword evidence="1" id="KW-0677">Repeat</keyword>
<keyword evidence="3" id="KW-1185">Reference proteome</keyword>
<feature type="compositionally biased region" description="Acidic residues" evidence="2">
    <location>
        <begin position="467"/>
        <end position="479"/>
    </location>
</feature>
<dbReference type="AlphaFoldDB" id="A0A915E258"/>
<dbReference type="Proteomes" id="UP000887574">
    <property type="component" value="Unplaced"/>
</dbReference>
<feature type="compositionally biased region" description="Gly residues" evidence="2">
    <location>
        <begin position="197"/>
        <end position="206"/>
    </location>
</feature>
<evidence type="ECO:0000313" key="3">
    <source>
        <dbReference type="Proteomes" id="UP000887574"/>
    </source>
</evidence>
<evidence type="ECO:0000256" key="1">
    <source>
        <dbReference type="ARBA" id="ARBA00022737"/>
    </source>
</evidence>
<dbReference type="WBParaSite" id="jg26148">
    <property type="protein sequence ID" value="jg26148"/>
    <property type="gene ID" value="jg26148"/>
</dbReference>
<dbReference type="InterPro" id="IPR008160">
    <property type="entry name" value="Collagen"/>
</dbReference>
<protein>
    <submittedName>
        <fullName evidence="4">Uncharacterized protein</fullName>
    </submittedName>
</protein>
<evidence type="ECO:0000256" key="2">
    <source>
        <dbReference type="SAM" id="MobiDB-lite"/>
    </source>
</evidence>